<gene>
    <name evidence="1" type="ORF">SAMN02910315_01964</name>
</gene>
<accession>A0A1G5X5E4</accession>
<dbReference type="InterPro" id="IPR014958">
    <property type="entry name" value="DGC"/>
</dbReference>
<sequence>MKKYALAPCNGMSPNGLVCRVAVGDFKKENENAISLCMGSTSADIENKNTPMLKKYPIIAINGCGNKCVNTILENKGINVAKTINASDVLKSHNICATDPFRLDDEAEECVKIIKRELENIQEIKI</sequence>
<proteinExistence type="predicted"/>
<organism evidence="1 2">
    <name type="scientific">Methanobrevibacter millerae</name>
    <dbReference type="NCBI Taxonomy" id="230361"/>
    <lineage>
        <taxon>Archaea</taxon>
        <taxon>Methanobacteriati</taxon>
        <taxon>Methanobacteriota</taxon>
        <taxon>Methanomada group</taxon>
        <taxon>Methanobacteria</taxon>
        <taxon>Methanobacteriales</taxon>
        <taxon>Methanobacteriaceae</taxon>
        <taxon>Methanobrevibacter</taxon>
    </lineage>
</organism>
<dbReference type="Proteomes" id="UP000323439">
    <property type="component" value="Unassembled WGS sequence"/>
</dbReference>
<dbReference type="RefSeq" id="WP_223166064.1">
    <property type="nucleotide sequence ID" value="NZ_FMXB01000018.1"/>
</dbReference>
<evidence type="ECO:0000313" key="2">
    <source>
        <dbReference type="Proteomes" id="UP000323439"/>
    </source>
</evidence>
<keyword evidence="2" id="KW-1185">Reference proteome</keyword>
<dbReference type="EMBL" id="FMXB01000018">
    <property type="protein sequence ID" value="SDA65633.1"/>
    <property type="molecule type" value="Genomic_DNA"/>
</dbReference>
<evidence type="ECO:0000313" key="1">
    <source>
        <dbReference type="EMBL" id="SDA65633.1"/>
    </source>
</evidence>
<reference evidence="1 2" key="1">
    <citation type="submission" date="2016-10" db="EMBL/GenBank/DDBJ databases">
        <authorList>
            <person name="Varghese N."/>
            <person name="Submissions S."/>
        </authorList>
    </citation>
    <scope>NUCLEOTIDE SEQUENCE [LARGE SCALE GENOMIC DNA]</scope>
    <source>
        <strain evidence="1 2">DSM 16643</strain>
    </source>
</reference>
<dbReference type="AlphaFoldDB" id="A0A1G5X5E4"/>
<dbReference type="Pfam" id="PF08859">
    <property type="entry name" value="DGC"/>
    <property type="match status" value="1"/>
</dbReference>
<name>A0A1G5X5E4_9EURY</name>
<protein>
    <submittedName>
        <fullName evidence="1">DGC domain-containing protein</fullName>
    </submittedName>
</protein>